<dbReference type="AlphaFoldDB" id="A0A7S4NWL2"/>
<feature type="compositionally biased region" description="Low complexity" evidence="1">
    <location>
        <begin position="128"/>
        <end position="153"/>
    </location>
</feature>
<reference evidence="2" key="1">
    <citation type="submission" date="2021-01" db="EMBL/GenBank/DDBJ databases">
        <authorList>
            <person name="Corre E."/>
            <person name="Pelletier E."/>
            <person name="Niang G."/>
            <person name="Scheremetjew M."/>
            <person name="Finn R."/>
            <person name="Kale V."/>
            <person name="Holt S."/>
            <person name="Cochrane G."/>
            <person name="Meng A."/>
            <person name="Brown T."/>
            <person name="Cohen L."/>
        </authorList>
    </citation>
    <scope>NUCLEOTIDE SEQUENCE</scope>
    <source>
        <strain evidence="2">CCMP 2712</strain>
    </source>
</reference>
<feature type="region of interest" description="Disordered" evidence="1">
    <location>
        <begin position="125"/>
        <end position="154"/>
    </location>
</feature>
<organism evidence="2">
    <name type="scientific">Guillardia theta</name>
    <name type="common">Cryptophyte</name>
    <name type="synonym">Cryptomonas phi</name>
    <dbReference type="NCBI Taxonomy" id="55529"/>
    <lineage>
        <taxon>Eukaryota</taxon>
        <taxon>Cryptophyceae</taxon>
        <taxon>Pyrenomonadales</taxon>
        <taxon>Geminigeraceae</taxon>
        <taxon>Guillardia</taxon>
    </lineage>
</organism>
<evidence type="ECO:0000256" key="1">
    <source>
        <dbReference type="SAM" id="MobiDB-lite"/>
    </source>
</evidence>
<feature type="region of interest" description="Disordered" evidence="1">
    <location>
        <begin position="34"/>
        <end position="56"/>
    </location>
</feature>
<evidence type="ECO:0000313" key="2">
    <source>
        <dbReference type="EMBL" id="CAE2314439.1"/>
    </source>
</evidence>
<proteinExistence type="predicted"/>
<accession>A0A7S4NWL2</accession>
<sequence>MLWIDSDKLQFHRGEICRVCWTYQPRQQSFTFSSARPQDNQLSYSSRTSRSSSSSAPASCTCSQGGQACSACQGSMPPPPSVKLYLSTGFMSWRVLGESLPLTGSFLWSIPSNCQQGSYQLQAKVKGSKTPSSSSSPSSSSITTSSTPSSSSSQVLSPVLNISIKDEMFIVSPVEGTEWVMGKFATIEWVCKGAQRDDIVVSIGSRFFRLATIAEKQPEQGSIQWKVPETGIRAGWYFLSIHAASSRVSAKSGWIYIKDQATMEEDLREEEEATAQTLEEDSDTAARYFIPLLLPPFSHPTSFLFPFSCFSSSSRSSSLVLLHSVPPHS</sequence>
<protein>
    <submittedName>
        <fullName evidence="2">Uncharacterized protein</fullName>
    </submittedName>
</protein>
<name>A0A7S4NWL2_GUITH</name>
<dbReference type="EMBL" id="HBKN01030052">
    <property type="protein sequence ID" value="CAE2314439.1"/>
    <property type="molecule type" value="Transcribed_RNA"/>
</dbReference>
<feature type="compositionally biased region" description="Low complexity" evidence="1">
    <location>
        <begin position="43"/>
        <end position="56"/>
    </location>
</feature>
<gene>
    <name evidence="2" type="ORF">GTHE00462_LOCUS23328</name>
</gene>